<proteinExistence type="predicted"/>
<feature type="compositionally biased region" description="Polar residues" evidence="1">
    <location>
        <begin position="211"/>
        <end position="226"/>
    </location>
</feature>
<accession>A0ABX1CUX6</accession>
<gene>
    <name evidence="2" type="ORF">HBH26_19550</name>
</gene>
<feature type="region of interest" description="Disordered" evidence="1">
    <location>
        <begin position="243"/>
        <end position="266"/>
    </location>
</feature>
<dbReference type="Proteomes" id="UP000732399">
    <property type="component" value="Unassembled WGS sequence"/>
</dbReference>
<sequence>MSVIPCRLPRVNHASIAVASTRFSTVSMGTATVIPDNRFFGVQTATASLAISERTGFDWMWWGSSAECPKIDFDLPANRAAFNIENLNPTTGTVTLTDMSGNPVTLTPKLFFHGDVAARDAGLVNKGTLETAVTLTKVAGTYAASDFSSNTIVIGDPTQRSVTSMTENDITWTPASALTAMQLEDGGWMVANPSGVGITASPPSRQRDRSYSANTPSNAAGTTGMQWTDGMGLNVGSQAAVDVAPSGNAPFDGSQQPFDSWATQNDSSQLPYSAALNIDPGRTGAPVTLTQGILTKQRSMDVVRWDAENTAASVSDLVVVPTLPASGTLLFRPPTALPTVDLFIPADNASLDLSAFPNLSPTGLGAPQFFQVYNKLKLLHTTWHLNRGTARNTSPRAHEENYGKEYAYWTGAAVLLMCLSSTTTAQKQALARALSRIGIQYTGMYEAGRRSTGSGLGGTSQGRKITLAVAAIVTGNARVLAASQAEGWLAEQRQITTITQANVDRATDPYPAAFLGRGEWTSSPVTEESYPRATWADQRVKYRHLWMNTMFGHYVAMKIVPALATAANWPAFLDYGKRYYDTENGSIAKTDGTGTYAAGTFPGDGSHTLNGPLAAFAKNMRTTFPSYFA</sequence>
<dbReference type="EMBL" id="JAAVJH010000030">
    <property type="protein sequence ID" value="NJR80768.1"/>
    <property type="molecule type" value="Genomic_DNA"/>
</dbReference>
<evidence type="ECO:0000313" key="2">
    <source>
        <dbReference type="EMBL" id="NJR80768.1"/>
    </source>
</evidence>
<reference evidence="2 3" key="1">
    <citation type="submission" date="2020-03" db="EMBL/GenBank/DDBJ databases">
        <authorList>
            <person name="Wang L."/>
            <person name="He N."/>
            <person name="Li Y."/>
            <person name="Fang Y."/>
            <person name="Zhang F."/>
        </authorList>
    </citation>
    <scope>NUCLEOTIDE SEQUENCE [LARGE SCALE GENOMIC DNA]</scope>
    <source>
        <strain evidence="2 3">36D10-4-7</strain>
    </source>
</reference>
<keyword evidence="3" id="KW-1185">Reference proteome</keyword>
<protein>
    <submittedName>
        <fullName evidence="2">Uncharacterized protein</fullName>
    </submittedName>
</protein>
<feature type="compositionally biased region" description="Polar residues" evidence="1">
    <location>
        <begin position="253"/>
        <end position="266"/>
    </location>
</feature>
<name>A0ABX1CUX6_9SPHN</name>
<evidence type="ECO:0000256" key="1">
    <source>
        <dbReference type="SAM" id="MobiDB-lite"/>
    </source>
</evidence>
<comment type="caution">
    <text evidence="2">The sequence shown here is derived from an EMBL/GenBank/DDBJ whole genome shotgun (WGS) entry which is preliminary data.</text>
</comment>
<organism evidence="2 3">
    <name type="scientific">Sphingomonas corticis</name>
    <dbReference type="NCBI Taxonomy" id="2722791"/>
    <lineage>
        <taxon>Bacteria</taxon>
        <taxon>Pseudomonadati</taxon>
        <taxon>Pseudomonadota</taxon>
        <taxon>Alphaproteobacteria</taxon>
        <taxon>Sphingomonadales</taxon>
        <taxon>Sphingomonadaceae</taxon>
        <taxon>Sphingomonas</taxon>
    </lineage>
</organism>
<evidence type="ECO:0000313" key="3">
    <source>
        <dbReference type="Proteomes" id="UP000732399"/>
    </source>
</evidence>
<feature type="region of interest" description="Disordered" evidence="1">
    <location>
        <begin position="199"/>
        <end position="231"/>
    </location>
</feature>